<evidence type="ECO:0000313" key="2">
    <source>
        <dbReference type="Proteomes" id="UP000281904"/>
    </source>
</evidence>
<accession>A0A448S662</accession>
<dbReference type="Proteomes" id="UP000281904">
    <property type="component" value="Chromosome"/>
</dbReference>
<name>A0A448S662_SERRU</name>
<dbReference type="EMBL" id="LR134493">
    <property type="protein sequence ID" value="VEI63192.1"/>
    <property type="molecule type" value="Genomic_DNA"/>
</dbReference>
<evidence type="ECO:0000313" key="1">
    <source>
        <dbReference type="EMBL" id="VEI63192.1"/>
    </source>
</evidence>
<dbReference type="AlphaFoldDB" id="A0A448S662"/>
<reference evidence="1 2" key="1">
    <citation type="submission" date="2018-12" db="EMBL/GenBank/DDBJ databases">
        <authorList>
            <consortium name="Pathogen Informatics"/>
        </authorList>
    </citation>
    <scope>NUCLEOTIDE SEQUENCE [LARGE SCALE GENOMIC DNA]</scope>
    <source>
        <strain evidence="1 2">NCTC10036</strain>
    </source>
</reference>
<sequence length="202" mass="19432">MMNAGQAASTLGQYMAQNGASAAEIAQAQSDLAKGLGTGAPQPATELVKKWALLMSTAATLGTGTAAGAGGMLTGGVIGGSANISTQLTVNGDKPFSYTDALIAIGTGALSQGKGPVLTGGISVGGAYVGSTIKGEDPTNAMIGAGVGAAAGSGTSKVVTDKLKPILSGEAADLTGNIFGSGASELVGSEMQNQLDARAGKK</sequence>
<gene>
    <name evidence="1" type="ORF">NCTC10036_01428</name>
</gene>
<proteinExistence type="predicted"/>
<organism evidence="1 2">
    <name type="scientific">Serratia rubidaea</name>
    <name type="common">Serratia marinorubra</name>
    <dbReference type="NCBI Taxonomy" id="61652"/>
    <lineage>
        <taxon>Bacteria</taxon>
        <taxon>Pseudomonadati</taxon>
        <taxon>Pseudomonadota</taxon>
        <taxon>Gammaproteobacteria</taxon>
        <taxon>Enterobacterales</taxon>
        <taxon>Yersiniaceae</taxon>
        <taxon>Serratia</taxon>
    </lineage>
</organism>
<protein>
    <submittedName>
        <fullName evidence="1">Uncharacterized protein</fullName>
    </submittedName>
</protein>